<sequence length="208" mass="23890">MAKSICDRGMRWLIRNGTSINFWHDNWTGRGPLQNHIQGPLNVGESALTVNEVWDSNRNWSLDKIPFVFPRNISDTIHATPKPFQSDLADLATWSLSPNGQFNSNVAYALSKNYSTASLLFQPWKWIWKIPTLPRIQTFIWLVSQEKLLTKILLIMRQIIQDATCPLCHSDAKSAFHILRDYPFVQPLWAYLTNQTLPNGFDCNNAFG</sequence>
<keyword evidence="3" id="KW-1185">Reference proteome</keyword>
<evidence type="ECO:0000313" key="2">
    <source>
        <dbReference type="EMBL" id="KAK7832492.1"/>
    </source>
</evidence>
<accession>A0AAW0K0B0</accession>
<reference evidence="2 3" key="1">
    <citation type="journal article" date="2018" name="Sci. Data">
        <title>The draft genome sequence of cork oak.</title>
        <authorList>
            <person name="Ramos A.M."/>
            <person name="Usie A."/>
            <person name="Barbosa P."/>
            <person name="Barros P.M."/>
            <person name="Capote T."/>
            <person name="Chaves I."/>
            <person name="Simoes F."/>
            <person name="Abreu I."/>
            <person name="Carrasquinho I."/>
            <person name="Faro C."/>
            <person name="Guimaraes J.B."/>
            <person name="Mendonca D."/>
            <person name="Nobrega F."/>
            <person name="Rodrigues L."/>
            <person name="Saibo N.J.M."/>
            <person name="Varela M.C."/>
            <person name="Egas C."/>
            <person name="Matos J."/>
            <person name="Miguel C.M."/>
            <person name="Oliveira M.M."/>
            <person name="Ricardo C.P."/>
            <person name="Goncalves S."/>
        </authorList>
    </citation>
    <scope>NUCLEOTIDE SEQUENCE [LARGE SCALE GENOMIC DNA]</scope>
    <source>
        <strain evidence="3">cv. HL8</strain>
    </source>
</reference>
<evidence type="ECO:0000313" key="3">
    <source>
        <dbReference type="Proteomes" id="UP000237347"/>
    </source>
</evidence>
<name>A0AAW0K0B0_QUESU</name>
<protein>
    <submittedName>
        <fullName evidence="2">Ribonuclease h protein</fullName>
    </submittedName>
</protein>
<feature type="domain" description="Reverse transcriptase zinc-binding" evidence="1">
    <location>
        <begin position="102"/>
        <end position="189"/>
    </location>
</feature>
<dbReference type="EMBL" id="PKMF04000424">
    <property type="protein sequence ID" value="KAK7832492.1"/>
    <property type="molecule type" value="Genomic_DNA"/>
</dbReference>
<dbReference type="Pfam" id="PF13966">
    <property type="entry name" value="zf-RVT"/>
    <property type="match status" value="1"/>
</dbReference>
<dbReference type="Proteomes" id="UP000237347">
    <property type="component" value="Unassembled WGS sequence"/>
</dbReference>
<proteinExistence type="predicted"/>
<dbReference type="InterPro" id="IPR026960">
    <property type="entry name" value="RVT-Znf"/>
</dbReference>
<organism evidence="2 3">
    <name type="scientific">Quercus suber</name>
    <name type="common">Cork oak</name>
    <dbReference type="NCBI Taxonomy" id="58331"/>
    <lineage>
        <taxon>Eukaryota</taxon>
        <taxon>Viridiplantae</taxon>
        <taxon>Streptophyta</taxon>
        <taxon>Embryophyta</taxon>
        <taxon>Tracheophyta</taxon>
        <taxon>Spermatophyta</taxon>
        <taxon>Magnoliopsida</taxon>
        <taxon>eudicotyledons</taxon>
        <taxon>Gunneridae</taxon>
        <taxon>Pentapetalae</taxon>
        <taxon>rosids</taxon>
        <taxon>fabids</taxon>
        <taxon>Fagales</taxon>
        <taxon>Fagaceae</taxon>
        <taxon>Quercus</taxon>
    </lineage>
</organism>
<comment type="caution">
    <text evidence="2">The sequence shown here is derived from an EMBL/GenBank/DDBJ whole genome shotgun (WGS) entry which is preliminary data.</text>
</comment>
<dbReference type="AlphaFoldDB" id="A0AAW0K0B0"/>
<gene>
    <name evidence="2" type="ORF">CFP56_026504</name>
</gene>
<evidence type="ECO:0000259" key="1">
    <source>
        <dbReference type="Pfam" id="PF13966"/>
    </source>
</evidence>